<sequence length="177" mass="19517">DHSIIVLVQGLETLTLEHNVCLYIYEISVKYQVVHYLIPALEKKYSPLETSEHQGCSQIKLLLIVTCCGTQNCAGLLPVQVIPGANAGILLVFCFKTSMFAGEHSTVESAKWPCDFTYCTSLYQRHGRSAVAHVPPLGRPYSAEQLGPTLIVTINIESNALNSFIPSLLYILPQKNP</sequence>
<accession>A0A8D0E983</accession>
<evidence type="ECO:0000313" key="2">
    <source>
        <dbReference type="Proteomes" id="UP000694421"/>
    </source>
</evidence>
<protein>
    <submittedName>
        <fullName evidence="1">Uncharacterized protein</fullName>
    </submittedName>
</protein>
<reference evidence="1" key="1">
    <citation type="submission" date="2025-08" db="UniProtKB">
        <authorList>
            <consortium name="Ensembl"/>
        </authorList>
    </citation>
    <scope>IDENTIFICATION</scope>
</reference>
<evidence type="ECO:0000313" key="1">
    <source>
        <dbReference type="Ensembl" id="ENSSMRP00000028152.1"/>
    </source>
</evidence>
<dbReference type="Ensembl" id="ENSSMRT00000032850.1">
    <property type="protein sequence ID" value="ENSSMRP00000028152.1"/>
    <property type="gene ID" value="ENSSMRG00000021662.1"/>
</dbReference>
<dbReference type="GeneTree" id="ENSGT00940000169438"/>
<name>A0A8D0E983_SALMN</name>
<reference evidence="1" key="2">
    <citation type="submission" date="2025-09" db="UniProtKB">
        <authorList>
            <consortium name="Ensembl"/>
        </authorList>
    </citation>
    <scope>IDENTIFICATION</scope>
</reference>
<organism evidence="1 2">
    <name type="scientific">Salvator merianae</name>
    <name type="common">Argentine black and white tegu</name>
    <name type="synonym">Tupinambis merianae</name>
    <dbReference type="NCBI Taxonomy" id="96440"/>
    <lineage>
        <taxon>Eukaryota</taxon>
        <taxon>Metazoa</taxon>
        <taxon>Chordata</taxon>
        <taxon>Craniata</taxon>
        <taxon>Vertebrata</taxon>
        <taxon>Euteleostomi</taxon>
        <taxon>Lepidosauria</taxon>
        <taxon>Squamata</taxon>
        <taxon>Bifurcata</taxon>
        <taxon>Unidentata</taxon>
        <taxon>Episquamata</taxon>
        <taxon>Laterata</taxon>
        <taxon>Teiioidea</taxon>
        <taxon>Teiidae</taxon>
        <taxon>Salvator</taxon>
    </lineage>
</organism>
<keyword evidence="2" id="KW-1185">Reference proteome</keyword>
<dbReference type="Proteomes" id="UP000694421">
    <property type="component" value="Unplaced"/>
</dbReference>
<proteinExistence type="predicted"/>
<dbReference type="AlphaFoldDB" id="A0A8D0E983"/>